<feature type="compositionally biased region" description="Acidic residues" evidence="8">
    <location>
        <begin position="294"/>
        <end position="303"/>
    </location>
</feature>
<feature type="transmembrane region" description="Helical" evidence="9">
    <location>
        <begin position="12"/>
        <end position="29"/>
    </location>
</feature>
<keyword evidence="7 9" id="KW-0472">Membrane</keyword>
<feature type="transmembrane region" description="Helical" evidence="9">
    <location>
        <begin position="88"/>
        <end position="111"/>
    </location>
</feature>
<comment type="caution">
    <text evidence="11">The sequence shown here is derived from an EMBL/GenBank/DDBJ whole genome shotgun (WGS) entry which is preliminary data.</text>
</comment>
<feature type="transmembrane region" description="Helical" evidence="9">
    <location>
        <begin position="49"/>
        <end position="67"/>
    </location>
</feature>
<keyword evidence="5" id="KW-0378">Hydrolase</keyword>
<evidence type="ECO:0000256" key="7">
    <source>
        <dbReference type="ARBA" id="ARBA00023136"/>
    </source>
</evidence>
<dbReference type="SUPFAM" id="SSF144091">
    <property type="entry name" value="Rhomboid-like"/>
    <property type="match status" value="1"/>
</dbReference>
<evidence type="ECO:0000256" key="3">
    <source>
        <dbReference type="ARBA" id="ARBA00022670"/>
    </source>
</evidence>
<sequence length="310" mass="35100">MERLNSLRFGTRFLLIVMVLIHIIRFLFIDRYATRYFVLIPALVCKGEIYRLFTSMFLHGGILHLAMNMLSFTQLGASLENRIGTLSFLYHIMIFGFLSSLLHVIIAYIMMLGGDSSYFYTGSLGFSGVLFTLIVIDNSIEGANPTRSLFGLILVPSSIYPWLLLLLMQVILRNVSFLGHLSGLLVGYLYKFNVLDFLTPPSSFFASFERSFCRCCTAQIGYLPAETAHTSGTEYRPFSLFNWFPFRNNNDQNLDNDQNVNHNSNRNSSSAFVGQGRRVGGPLPQASSPISNLNEEEAFEVQQEEWTNNP</sequence>
<evidence type="ECO:0000256" key="1">
    <source>
        <dbReference type="ARBA" id="ARBA00004141"/>
    </source>
</evidence>
<evidence type="ECO:0000256" key="2">
    <source>
        <dbReference type="ARBA" id="ARBA00009045"/>
    </source>
</evidence>
<dbReference type="Proteomes" id="UP001470230">
    <property type="component" value="Unassembled WGS sequence"/>
</dbReference>
<dbReference type="PANTHER" id="PTHR43066">
    <property type="entry name" value="RHOMBOID-RELATED PROTEIN"/>
    <property type="match status" value="1"/>
</dbReference>
<evidence type="ECO:0000313" key="11">
    <source>
        <dbReference type="EMBL" id="KAK8866373.1"/>
    </source>
</evidence>
<feature type="region of interest" description="Disordered" evidence="8">
    <location>
        <begin position="254"/>
        <end position="310"/>
    </location>
</feature>
<evidence type="ECO:0000256" key="9">
    <source>
        <dbReference type="SAM" id="Phobius"/>
    </source>
</evidence>
<dbReference type="InterPro" id="IPR022764">
    <property type="entry name" value="Peptidase_S54_rhomboid_dom"/>
</dbReference>
<dbReference type="InterPro" id="IPR035952">
    <property type="entry name" value="Rhomboid-like_sf"/>
</dbReference>
<protein>
    <recommendedName>
        <fullName evidence="10">Peptidase S54 rhomboid domain-containing protein</fullName>
    </recommendedName>
</protein>
<evidence type="ECO:0000313" key="12">
    <source>
        <dbReference type="Proteomes" id="UP001470230"/>
    </source>
</evidence>
<feature type="compositionally biased region" description="Low complexity" evidence="8">
    <location>
        <begin position="254"/>
        <end position="270"/>
    </location>
</feature>
<accession>A0ABR2INY5</accession>
<keyword evidence="12" id="KW-1185">Reference proteome</keyword>
<evidence type="ECO:0000256" key="6">
    <source>
        <dbReference type="ARBA" id="ARBA00022989"/>
    </source>
</evidence>
<organism evidence="11 12">
    <name type="scientific">Tritrichomonas musculus</name>
    <dbReference type="NCBI Taxonomy" id="1915356"/>
    <lineage>
        <taxon>Eukaryota</taxon>
        <taxon>Metamonada</taxon>
        <taxon>Parabasalia</taxon>
        <taxon>Tritrichomonadida</taxon>
        <taxon>Tritrichomonadidae</taxon>
        <taxon>Tritrichomonas</taxon>
    </lineage>
</organism>
<dbReference type="PANTHER" id="PTHR43066:SF1">
    <property type="entry name" value="RHOMBOID PROTEIN 2"/>
    <property type="match status" value="1"/>
</dbReference>
<feature type="domain" description="Peptidase S54 rhomboid" evidence="10">
    <location>
        <begin position="47"/>
        <end position="194"/>
    </location>
</feature>
<comment type="subcellular location">
    <subcellularLocation>
        <location evidence="1">Membrane</location>
        <topology evidence="1">Multi-pass membrane protein</topology>
    </subcellularLocation>
</comment>
<evidence type="ECO:0000256" key="5">
    <source>
        <dbReference type="ARBA" id="ARBA00022801"/>
    </source>
</evidence>
<evidence type="ECO:0000256" key="4">
    <source>
        <dbReference type="ARBA" id="ARBA00022692"/>
    </source>
</evidence>
<keyword evidence="6 9" id="KW-1133">Transmembrane helix</keyword>
<evidence type="ECO:0000259" key="10">
    <source>
        <dbReference type="Pfam" id="PF01694"/>
    </source>
</evidence>
<feature type="transmembrane region" description="Helical" evidence="9">
    <location>
        <begin position="148"/>
        <end position="165"/>
    </location>
</feature>
<dbReference type="Gene3D" id="1.20.1540.10">
    <property type="entry name" value="Rhomboid-like"/>
    <property type="match status" value="1"/>
</dbReference>
<feature type="transmembrane region" description="Helical" evidence="9">
    <location>
        <begin position="117"/>
        <end position="136"/>
    </location>
</feature>
<comment type="similarity">
    <text evidence="2">Belongs to the peptidase S54 family.</text>
</comment>
<keyword evidence="4 9" id="KW-0812">Transmembrane</keyword>
<reference evidence="11 12" key="1">
    <citation type="submission" date="2024-04" db="EMBL/GenBank/DDBJ databases">
        <title>Tritrichomonas musculus Genome.</title>
        <authorList>
            <person name="Alves-Ferreira E."/>
            <person name="Grigg M."/>
            <person name="Lorenzi H."/>
            <person name="Galac M."/>
        </authorList>
    </citation>
    <scope>NUCLEOTIDE SEQUENCE [LARGE SCALE GENOMIC DNA]</scope>
    <source>
        <strain evidence="11 12">EAF2021</strain>
    </source>
</reference>
<dbReference type="EMBL" id="JAPFFF010000015">
    <property type="protein sequence ID" value="KAK8866373.1"/>
    <property type="molecule type" value="Genomic_DNA"/>
</dbReference>
<proteinExistence type="inferred from homology"/>
<keyword evidence="3" id="KW-0645">Protease</keyword>
<dbReference type="Pfam" id="PF01694">
    <property type="entry name" value="Rhomboid"/>
    <property type="match status" value="1"/>
</dbReference>
<name>A0ABR2INY5_9EUKA</name>
<evidence type="ECO:0000256" key="8">
    <source>
        <dbReference type="SAM" id="MobiDB-lite"/>
    </source>
</evidence>
<gene>
    <name evidence="11" type="ORF">M9Y10_009335</name>
</gene>